<name>A0AAV8TEZ3_9ROSI</name>
<evidence type="ECO:0000259" key="6">
    <source>
        <dbReference type="PROSITE" id="PS51925"/>
    </source>
</evidence>
<evidence type="ECO:0000256" key="1">
    <source>
        <dbReference type="ARBA" id="ARBA00022723"/>
    </source>
</evidence>
<dbReference type="Pfam" id="PF25980">
    <property type="entry name" value="NERD_plant"/>
    <property type="match status" value="1"/>
</dbReference>
<evidence type="ECO:0000313" key="7">
    <source>
        <dbReference type="EMBL" id="KAJ8765381.1"/>
    </source>
</evidence>
<dbReference type="InterPro" id="IPR058668">
    <property type="entry name" value="NERD_dom"/>
</dbReference>
<comment type="caution">
    <text evidence="7">The sequence shown here is derived from an EMBL/GenBank/DDBJ whole genome shotgun (WGS) entry which is preliminary data.</text>
</comment>
<evidence type="ECO:0000256" key="3">
    <source>
        <dbReference type="ARBA" id="ARBA00022833"/>
    </source>
</evidence>
<dbReference type="InterPro" id="IPR003121">
    <property type="entry name" value="SWIB_MDM2_domain"/>
</dbReference>
<protein>
    <submittedName>
        <fullName evidence="7">Uncharacterized protein</fullName>
    </submittedName>
</protein>
<dbReference type="InterPro" id="IPR001965">
    <property type="entry name" value="Znf_PHD"/>
</dbReference>
<dbReference type="InterPro" id="IPR036885">
    <property type="entry name" value="SWIB_MDM2_dom_sf"/>
</dbReference>
<dbReference type="GO" id="GO:0008270">
    <property type="term" value="F:zinc ion binding"/>
    <property type="evidence" value="ECO:0007669"/>
    <property type="project" value="UniProtKB-KW"/>
</dbReference>
<evidence type="ECO:0000256" key="4">
    <source>
        <dbReference type="SAM" id="MobiDB-lite"/>
    </source>
</evidence>
<keyword evidence="8" id="KW-1185">Reference proteome</keyword>
<dbReference type="Pfam" id="PF03126">
    <property type="entry name" value="Plus-3"/>
    <property type="match status" value="1"/>
</dbReference>
<dbReference type="InterPro" id="IPR004343">
    <property type="entry name" value="Plus-3_dom"/>
</dbReference>
<dbReference type="SUPFAM" id="SSF57903">
    <property type="entry name" value="FYVE/PHD zinc finger"/>
    <property type="match status" value="1"/>
</dbReference>
<dbReference type="Gene3D" id="3.90.70.200">
    <property type="entry name" value="Plus-3 domain"/>
    <property type="match status" value="1"/>
</dbReference>
<keyword evidence="1" id="KW-0479">Metal-binding</keyword>
<feature type="domain" description="DM2" evidence="6">
    <location>
        <begin position="244"/>
        <end position="327"/>
    </location>
</feature>
<dbReference type="Gene3D" id="1.10.245.10">
    <property type="entry name" value="SWIB/MDM2 domain"/>
    <property type="match status" value="1"/>
</dbReference>
<sequence length="590" mass="67920">MNSNKKVKRRMRETETGNCMQRAKIKMKAVKSGKRKKKMKDIVKERDCEDWCFVCKDGGDLILCDFHNCLKVYHPGCVGKEDTLMETGEHWTCDRHSCLFCSGTPKFHCYCCPDALCGHCIATAEFAPVRGKKGFCSSCLELVLLVEEKENMNIDEDKIDLQDRNTYECLFLEYWDIIKEEEGLTLDDVYCADSRLKKGQHSDYGSQSYKIGKSKGSYGQITSSSDLSDSEESETMGKRTGPKKLEFVGWGSKPLIEFLRSLGKDTTEELSQYDIESIICTYIQQKNLYDPWKRKKILCDDSLYSIFRRKSILKNRIYSLLEAHLVVNINHSEDDESGHEVKGTSHDQNEETVLTCKKRRLVSSAKNSEGTERNANIQESSFASILSENLKLIYLRRSLVEELWYEPQKFAVKVVGSFVKVKTGCRDYTRRSSHQLLQVTGIKSTGEDKSEIVLRVSNLPTDVHISSLSDYDIREEEIDDLRENVDKGLLPKLTVVELEEKARSLHEDITKHWIKRELVRIQSCIDFANEKGWRRELYEYLEQIELLKNPTEQERLLQNRPKVVAEVVKCNTDEVDILKTDAGGPLKSEY</sequence>
<dbReference type="InterPro" id="IPR013083">
    <property type="entry name" value="Znf_RING/FYVE/PHD"/>
</dbReference>
<reference evidence="7 8" key="1">
    <citation type="submission" date="2021-09" db="EMBL/GenBank/DDBJ databases">
        <title>Genomic insights and catalytic innovation underlie evolution of tropane alkaloids biosynthesis.</title>
        <authorList>
            <person name="Wang Y.-J."/>
            <person name="Tian T."/>
            <person name="Huang J.-P."/>
            <person name="Huang S.-X."/>
        </authorList>
    </citation>
    <scope>NUCLEOTIDE SEQUENCE [LARGE SCALE GENOMIC DNA]</scope>
    <source>
        <strain evidence="7">KIB-2018</strain>
        <tissue evidence="7">Leaf</tissue>
    </source>
</reference>
<dbReference type="AlphaFoldDB" id="A0AAV8TEZ3"/>
<evidence type="ECO:0000313" key="8">
    <source>
        <dbReference type="Proteomes" id="UP001159364"/>
    </source>
</evidence>
<feature type="region of interest" description="Disordered" evidence="4">
    <location>
        <begin position="200"/>
        <end position="239"/>
    </location>
</feature>
<dbReference type="PROSITE" id="PS51360">
    <property type="entry name" value="PLUS3"/>
    <property type="match status" value="1"/>
</dbReference>
<keyword evidence="2" id="KW-0863">Zinc-finger</keyword>
<dbReference type="GO" id="GO:0003677">
    <property type="term" value="F:DNA binding"/>
    <property type="evidence" value="ECO:0007669"/>
    <property type="project" value="InterPro"/>
</dbReference>
<dbReference type="PANTHER" id="PTHR46851">
    <property type="entry name" value="OS01G0884500 PROTEIN"/>
    <property type="match status" value="1"/>
</dbReference>
<keyword evidence="3" id="KW-0862">Zinc</keyword>
<dbReference type="PANTHER" id="PTHR46851:SF22">
    <property type="entry name" value="ZINC ION BINDING _ DNA BINDING PROTEIN"/>
    <property type="match status" value="1"/>
</dbReference>
<proteinExistence type="predicted"/>
<dbReference type="InterPro" id="IPR045894">
    <property type="entry name" value="At5g08430-like"/>
</dbReference>
<dbReference type="Gene3D" id="3.30.40.10">
    <property type="entry name" value="Zinc/RING finger domain, C3HC4 (zinc finger)"/>
    <property type="match status" value="1"/>
</dbReference>
<feature type="domain" description="Plus3" evidence="5">
    <location>
        <begin position="384"/>
        <end position="510"/>
    </location>
</feature>
<dbReference type="Pfam" id="PF02201">
    <property type="entry name" value="SWIB"/>
    <property type="match status" value="1"/>
</dbReference>
<dbReference type="SUPFAM" id="SSF159042">
    <property type="entry name" value="Plus3-like"/>
    <property type="match status" value="1"/>
</dbReference>
<gene>
    <name evidence="7" type="ORF">K2173_012078</name>
</gene>
<evidence type="ECO:0000256" key="2">
    <source>
        <dbReference type="ARBA" id="ARBA00022771"/>
    </source>
</evidence>
<dbReference type="CDD" id="cd15568">
    <property type="entry name" value="PHD5_NSD"/>
    <property type="match status" value="1"/>
</dbReference>
<dbReference type="InterPro" id="IPR036128">
    <property type="entry name" value="Plus3-like_sf"/>
</dbReference>
<dbReference type="SMART" id="SM00719">
    <property type="entry name" value="Plus3"/>
    <property type="match status" value="1"/>
</dbReference>
<dbReference type="SMART" id="SM00249">
    <property type="entry name" value="PHD"/>
    <property type="match status" value="1"/>
</dbReference>
<dbReference type="Proteomes" id="UP001159364">
    <property type="component" value="Linkage Group LG05"/>
</dbReference>
<accession>A0AAV8TEZ3</accession>
<dbReference type="EMBL" id="JAIWQS010000005">
    <property type="protein sequence ID" value="KAJ8765381.1"/>
    <property type="molecule type" value="Genomic_DNA"/>
</dbReference>
<dbReference type="PROSITE" id="PS51925">
    <property type="entry name" value="SWIB_MDM2"/>
    <property type="match status" value="1"/>
</dbReference>
<organism evidence="7 8">
    <name type="scientific">Erythroxylum novogranatense</name>
    <dbReference type="NCBI Taxonomy" id="1862640"/>
    <lineage>
        <taxon>Eukaryota</taxon>
        <taxon>Viridiplantae</taxon>
        <taxon>Streptophyta</taxon>
        <taxon>Embryophyta</taxon>
        <taxon>Tracheophyta</taxon>
        <taxon>Spermatophyta</taxon>
        <taxon>Magnoliopsida</taxon>
        <taxon>eudicotyledons</taxon>
        <taxon>Gunneridae</taxon>
        <taxon>Pentapetalae</taxon>
        <taxon>rosids</taxon>
        <taxon>fabids</taxon>
        <taxon>Malpighiales</taxon>
        <taxon>Erythroxylaceae</taxon>
        <taxon>Erythroxylum</taxon>
    </lineage>
</organism>
<evidence type="ECO:0000259" key="5">
    <source>
        <dbReference type="PROSITE" id="PS51360"/>
    </source>
</evidence>
<dbReference type="InterPro" id="IPR011011">
    <property type="entry name" value="Znf_FYVE_PHD"/>
</dbReference>
<dbReference type="SUPFAM" id="SSF47592">
    <property type="entry name" value="SWIB/MDM2 domain"/>
    <property type="match status" value="1"/>
</dbReference>
<dbReference type="InterPro" id="IPR055198">
    <property type="entry name" value="NSD_PHD"/>
</dbReference>
<dbReference type="Pfam" id="PF22908">
    <property type="entry name" value="PHD_NSD"/>
    <property type="match status" value="1"/>
</dbReference>
<dbReference type="CDD" id="cd10567">
    <property type="entry name" value="SWIB-MDM2_like"/>
    <property type="match status" value="1"/>
</dbReference>